<evidence type="ECO:0000313" key="11">
    <source>
        <dbReference type="Proteomes" id="UP001195941"/>
    </source>
</evidence>
<keyword evidence="5" id="KW-0997">Cell inner membrane</keyword>
<evidence type="ECO:0000256" key="3">
    <source>
        <dbReference type="ARBA" id="ARBA00022475"/>
    </source>
</evidence>
<dbReference type="InterPro" id="IPR012902">
    <property type="entry name" value="N_methyl_site"/>
</dbReference>
<dbReference type="NCBIfam" id="TIGR02532">
    <property type="entry name" value="IV_pilin_GFxxxE"/>
    <property type="match status" value="1"/>
</dbReference>
<evidence type="ECO:0000256" key="4">
    <source>
        <dbReference type="ARBA" id="ARBA00022481"/>
    </source>
</evidence>
<protein>
    <submittedName>
        <fullName evidence="10">Prepilin-type N-terminal cleavage/methylation domain-containing protein</fullName>
    </submittedName>
</protein>
<sequence length="121" mass="12886">MRRRLKRDRGLTLLELIIAVAVLAIGSIAALRATDQSRIAIGGETPRLLARIAARNRAEELQFLGATAQLPGTVRMGGQDFRLSVERDTTAGGLIKATVTARAETGEGAQLILYLPPGGPR</sequence>
<keyword evidence="7 9" id="KW-1133">Transmembrane helix</keyword>
<evidence type="ECO:0000256" key="8">
    <source>
        <dbReference type="ARBA" id="ARBA00023136"/>
    </source>
</evidence>
<feature type="transmembrane region" description="Helical" evidence="9">
    <location>
        <begin position="12"/>
        <end position="31"/>
    </location>
</feature>
<evidence type="ECO:0000256" key="1">
    <source>
        <dbReference type="ARBA" id="ARBA00004377"/>
    </source>
</evidence>
<dbReference type="PROSITE" id="PS00409">
    <property type="entry name" value="PROKAR_NTER_METHYL"/>
    <property type="match status" value="1"/>
</dbReference>
<gene>
    <name evidence="10" type="ORF">IT775_10130</name>
</gene>
<dbReference type="PANTHER" id="PTHR38779:SF2">
    <property type="entry name" value="TYPE II SECRETION SYSTEM PROTEIN I-RELATED"/>
    <property type="match status" value="1"/>
</dbReference>
<evidence type="ECO:0000256" key="7">
    <source>
        <dbReference type="ARBA" id="ARBA00022989"/>
    </source>
</evidence>
<evidence type="ECO:0000256" key="6">
    <source>
        <dbReference type="ARBA" id="ARBA00022692"/>
    </source>
</evidence>
<dbReference type="InterPro" id="IPR010052">
    <property type="entry name" value="T2SS_protein-GspI"/>
</dbReference>
<comment type="caution">
    <text evidence="10">The sequence shown here is derived from an EMBL/GenBank/DDBJ whole genome shotgun (WGS) entry which is preliminary data.</text>
</comment>
<evidence type="ECO:0000256" key="5">
    <source>
        <dbReference type="ARBA" id="ARBA00022519"/>
    </source>
</evidence>
<dbReference type="PANTHER" id="PTHR38779">
    <property type="entry name" value="TYPE II SECRETION SYSTEM PROTEIN I-RELATED"/>
    <property type="match status" value="1"/>
</dbReference>
<comment type="subcellular location">
    <subcellularLocation>
        <location evidence="1">Cell inner membrane</location>
        <topology evidence="1">Single-pass membrane protein</topology>
    </subcellularLocation>
</comment>
<evidence type="ECO:0000256" key="9">
    <source>
        <dbReference type="SAM" id="Phobius"/>
    </source>
</evidence>
<evidence type="ECO:0000313" key="10">
    <source>
        <dbReference type="EMBL" id="MBR9651479.1"/>
    </source>
</evidence>
<keyword evidence="11" id="KW-1185">Reference proteome</keyword>
<dbReference type="Proteomes" id="UP001195941">
    <property type="component" value="Unassembled WGS sequence"/>
</dbReference>
<dbReference type="EMBL" id="JADMKU010000007">
    <property type="protein sequence ID" value="MBR9651479.1"/>
    <property type="molecule type" value="Genomic_DNA"/>
</dbReference>
<organism evidence="10 11">
    <name type="scientific">Thalassovita aquimarina</name>
    <dbReference type="NCBI Taxonomy" id="2785917"/>
    <lineage>
        <taxon>Bacteria</taxon>
        <taxon>Pseudomonadati</taxon>
        <taxon>Pseudomonadota</taxon>
        <taxon>Alphaproteobacteria</taxon>
        <taxon>Rhodobacterales</taxon>
        <taxon>Roseobacteraceae</taxon>
        <taxon>Thalassovita</taxon>
    </lineage>
</organism>
<keyword evidence="3" id="KW-1003">Cell membrane</keyword>
<keyword evidence="4" id="KW-0488">Methylation</keyword>
<accession>A0ABS5HRC8</accession>
<keyword evidence="6 9" id="KW-0812">Transmembrane</keyword>
<reference evidence="10 11" key="1">
    <citation type="journal article" date="2021" name="Arch. Microbiol.">
        <title>Thalassobius aquimarinus sp. nov., isolated from the Sea of Japan seashore.</title>
        <authorList>
            <person name="Kurilenko V.V."/>
            <person name="Romanenko L.A."/>
            <person name="Chernysheva N.Y."/>
            <person name="Velansky P.V."/>
            <person name="Tekutyeva L.A."/>
            <person name="Isaeva M.P."/>
            <person name="Mikhailov V.V."/>
        </authorList>
    </citation>
    <scope>NUCLEOTIDE SEQUENCE [LARGE SCALE GENOMIC DNA]</scope>
    <source>
        <strain evidence="10 11">KMM 8518</strain>
    </source>
</reference>
<comment type="similarity">
    <text evidence="2">Belongs to the GSP I family.</text>
</comment>
<dbReference type="RefSeq" id="WP_212700992.1">
    <property type="nucleotide sequence ID" value="NZ_JADMKU010000007.1"/>
</dbReference>
<evidence type="ECO:0000256" key="2">
    <source>
        <dbReference type="ARBA" id="ARBA00008358"/>
    </source>
</evidence>
<name>A0ABS5HRC8_9RHOB</name>
<proteinExistence type="inferred from homology"/>
<keyword evidence="8 9" id="KW-0472">Membrane</keyword>
<dbReference type="Pfam" id="PF07963">
    <property type="entry name" value="N_methyl"/>
    <property type="match status" value="1"/>
</dbReference>